<dbReference type="Pfam" id="PF04205">
    <property type="entry name" value="FMN_bind"/>
    <property type="match status" value="1"/>
</dbReference>
<organism evidence="2 3">
    <name type="scientific">Peptoniphilus indolicus</name>
    <dbReference type="NCBI Taxonomy" id="33030"/>
    <lineage>
        <taxon>Bacteria</taxon>
        <taxon>Bacillati</taxon>
        <taxon>Bacillota</taxon>
        <taxon>Tissierellia</taxon>
        <taxon>Tissierellales</taxon>
        <taxon>Peptoniphilaceae</taxon>
        <taxon>Peptoniphilus</taxon>
    </lineage>
</organism>
<dbReference type="RefSeq" id="WP_004820680.1">
    <property type="nucleotide sequence ID" value="NZ_UGTH01000001.1"/>
</dbReference>
<dbReference type="Proteomes" id="UP000254777">
    <property type="component" value="Unassembled WGS sequence"/>
</dbReference>
<feature type="domain" description="FMN-binding" evidence="1">
    <location>
        <begin position="56"/>
        <end position="129"/>
    </location>
</feature>
<gene>
    <name evidence="2" type="ORF">NCTC11088_00803</name>
</gene>
<dbReference type="GO" id="GO:0016020">
    <property type="term" value="C:membrane"/>
    <property type="evidence" value="ECO:0007669"/>
    <property type="project" value="InterPro"/>
</dbReference>
<reference evidence="2 3" key="1">
    <citation type="submission" date="2018-06" db="EMBL/GenBank/DDBJ databases">
        <authorList>
            <consortium name="Pathogen Informatics"/>
            <person name="Doyle S."/>
        </authorList>
    </citation>
    <scope>NUCLEOTIDE SEQUENCE [LARGE SCALE GENOMIC DNA]</scope>
    <source>
        <strain evidence="2 3">NCTC11088</strain>
    </source>
</reference>
<dbReference type="EMBL" id="UGTH01000001">
    <property type="protein sequence ID" value="SUB75041.1"/>
    <property type="molecule type" value="Genomic_DNA"/>
</dbReference>
<proteinExistence type="predicted"/>
<protein>
    <submittedName>
        <fullName evidence="2">Predicted NADH:ubiquinone oxidoreductase, subunit RnfG</fullName>
    </submittedName>
</protein>
<evidence type="ECO:0000313" key="2">
    <source>
        <dbReference type="EMBL" id="SUB75041.1"/>
    </source>
</evidence>
<dbReference type="AlphaFoldDB" id="A0A379DBU3"/>
<accession>A0A379DBU3</accession>
<sequence>MNIKQTIVTVLVCSLIVMGINSGTKISKSQSVGKQNLVGIIKGPLKNGNFEGIGKGYNGDIKVNITINSGKMEDIEIIDSNDDEEYLLQMDGLIKDILENESIDVDTISGATFSSNGVIDAVKDALMKAGGLK</sequence>
<dbReference type="SMART" id="SM00900">
    <property type="entry name" value="FMN_bind"/>
    <property type="match status" value="1"/>
</dbReference>
<dbReference type="Gene3D" id="3.90.1010.20">
    <property type="match status" value="1"/>
</dbReference>
<evidence type="ECO:0000313" key="3">
    <source>
        <dbReference type="Proteomes" id="UP000254777"/>
    </source>
</evidence>
<dbReference type="InterPro" id="IPR007329">
    <property type="entry name" value="FMN-bd"/>
</dbReference>
<dbReference type="GO" id="GO:0010181">
    <property type="term" value="F:FMN binding"/>
    <property type="evidence" value="ECO:0007669"/>
    <property type="project" value="InterPro"/>
</dbReference>
<name>A0A379DBU3_9FIRM</name>
<keyword evidence="2" id="KW-0830">Ubiquinone</keyword>
<evidence type="ECO:0000259" key="1">
    <source>
        <dbReference type="SMART" id="SM00900"/>
    </source>
</evidence>